<dbReference type="STRING" id="887062.HGR_04034"/>
<gene>
    <name evidence="2" type="ORF">HGR_04034</name>
</gene>
<protein>
    <submittedName>
        <fullName evidence="2">Glucose sorbosone dehydrogenase</fullName>
    </submittedName>
</protein>
<organism evidence="2 3">
    <name type="scientific">Hylemonella gracilis ATCC 19624</name>
    <dbReference type="NCBI Taxonomy" id="887062"/>
    <lineage>
        <taxon>Bacteria</taxon>
        <taxon>Pseudomonadati</taxon>
        <taxon>Pseudomonadota</taxon>
        <taxon>Betaproteobacteria</taxon>
        <taxon>Burkholderiales</taxon>
        <taxon>Comamonadaceae</taxon>
        <taxon>Hylemonella</taxon>
    </lineage>
</organism>
<dbReference type="RefSeq" id="WP_006296782.1">
    <property type="nucleotide sequence ID" value="NZ_AEGR01000041.1"/>
</dbReference>
<evidence type="ECO:0000313" key="3">
    <source>
        <dbReference type="Proteomes" id="UP000016368"/>
    </source>
</evidence>
<feature type="domain" description="Glucose/Sorbosone dehydrogenase" evidence="1">
    <location>
        <begin position="46"/>
        <end position="398"/>
    </location>
</feature>
<evidence type="ECO:0000313" key="2">
    <source>
        <dbReference type="EMBL" id="EGI77852.1"/>
    </source>
</evidence>
<dbReference type="InterPro" id="IPR012938">
    <property type="entry name" value="Glc/Sorbosone_DH"/>
</dbReference>
<name>F3KQT2_9BURK</name>
<accession>F3KQT2</accession>
<dbReference type="Pfam" id="PF07995">
    <property type="entry name" value="GSDH"/>
    <property type="match status" value="1"/>
</dbReference>
<keyword evidence="3" id="KW-1185">Reference proteome</keyword>
<evidence type="ECO:0000259" key="1">
    <source>
        <dbReference type="Pfam" id="PF07995"/>
    </source>
</evidence>
<dbReference type="AlphaFoldDB" id="F3KQT2"/>
<dbReference type="Proteomes" id="UP000016368">
    <property type="component" value="Unassembled WGS sequence"/>
</dbReference>
<dbReference type="InterPro" id="IPR011041">
    <property type="entry name" value="Quinoprot_gluc/sorb_DH_b-prop"/>
</dbReference>
<reference evidence="2 3" key="1">
    <citation type="journal article" date="2011" name="EMBO J.">
        <title>Structural diversity of bacterial flagellar motors.</title>
        <authorList>
            <person name="Chen S."/>
            <person name="Beeby M."/>
            <person name="Murphy G.E."/>
            <person name="Leadbetter J.R."/>
            <person name="Hendrixson D.R."/>
            <person name="Briegel A."/>
            <person name="Li Z."/>
            <person name="Shi J."/>
            <person name="Tocheva E.I."/>
            <person name="Muller A."/>
            <person name="Dobro M.J."/>
            <person name="Jensen G.J."/>
        </authorList>
    </citation>
    <scope>NUCLEOTIDE SEQUENCE [LARGE SCALE GENOMIC DNA]</scope>
    <source>
        <strain evidence="2 3">ATCC 19624</strain>
    </source>
</reference>
<dbReference type="PANTHER" id="PTHR19328">
    <property type="entry name" value="HEDGEHOG-INTERACTING PROTEIN"/>
    <property type="match status" value="1"/>
</dbReference>
<dbReference type="InterPro" id="IPR011042">
    <property type="entry name" value="6-blade_b-propeller_TolB-like"/>
</dbReference>
<dbReference type="Gene3D" id="2.120.10.30">
    <property type="entry name" value="TolB, C-terminal domain"/>
    <property type="match status" value="1"/>
</dbReference>
<dbReference type="EMBL" id="AEGR01000041">
    <property type="protein sequence ID" value="EGI77852.1"/>
    <property type="molecule type" value="Genomic_DNA"/>
</dbReference>
<dbReference type="PANTHER" id="PTHR19328:SF75">
    <property type="entry name" value="ALDOSE SUGAR DEHYDROGENASE YLII"/>
    <property type="match status" value="1"/>
</dbReference>
<sequence>MMAFFCALPWPALASLLTAWGFCLPAAATAPTPLTPITVQDVATGLAHPWALAFLPEGDTSGARYLVTERGGSLRLIEAGGRVRPPVQGLPAVQAVGQGGLLDLMLDSDFPRNRVLYFCYAEPDSREPALSGTALASARLSRDGSRLLDLRVLLRQVPKVDSGNHYGCRIAEGRRAGVPDGTLFLALGERFSYRDQAQALDNHLGKVLRIRKDGGVPADNPFLNRPGAQPEIWSYGHRNPQGLLVGPDGMLWELEHGPMGGDEINLPKRGANYGWPQVSHGRNYDMSAVGTGQSTQPGTEQPLHVWTPSIAPSGMAFVSSTRYGQDWLGQLLVGSLKFGYVARLELEHPSAAYPQGRVVRESRMVEPKAIGQRVRDVRQGPDGFIYLLTDHPQGRLLRLLPQR</sequence>
<comment type="caution">
    <text evidence="2">The sequence shown here is derived from an EMBL/GenBank/DDBJ whole genome shotgun (WGS) entry which is preliminary data.</text>
</comment>
<proteinExistence type="predicted"/>
<dbReference type="eggNOG" id="COG2133">
    <property type="taxonomic scope" value="Bacteria"/>
</dbReference>
<dbReference type="SUPFAM" id="SSF50952">
    <property type="entry name" value="Soluble quinoprotein glucose dehydrogenase"/>
    <property type="match status" value="1"/>
</dbReference>